<reference evidence="1 2" key="1">
    <citation type="submission" date="2017-01" db="EMBL/GenBank/DDBJ databases">
        <authorList>
            <consortium name="Urmite Genomes"/>
        </authorList>
    </citation>
    <scope>NUCLEOTIDE SEQUENCE [LARGE SCALE GENOMIC DNA]</scope>
    <source>
        <strain evidence="1 2">AB57</strain>
    </source>
</reference>
<dbReference type="Proteomes" id="UP000240988">
    <property type="component" value="Unassembled WGS sequence"/>
</dbReference>
<dbReference type="STRING" id="1841860.GCA_900157375_02634"/>
<keyword evidence="2" id="KW-1185">Reference proteome</keyword>
<dbReference type="EMBL" id="FUFA01000004">
    <property type="protein sequence ID" value="SPM34810.1"/>
    <property type="molecule type" value="Genomic_DNA"/>
</dbReference>
<organism evidence="1 2">
    <name type="scientific">Mycobacterium rhizamassiliense</name>
    <dbReference type="NCBI Taxonomy" id="1841860"/>
    <lineage>
        <taxon>Bacteria</taxon>
        <taxon>Bacillati</taxon>
        <taxon>Actinomycetota</taxon>
        <taxon>Actinomycetes</taxon>
        <taxon>Mycobacteriales</taxon>
        <taxon>Mycobacteriaceae</taxon>
        <taxon>Mycobacterium</taxon>
    </lineage>
</organism>
<name>A0A2U3NTG6_9MYCO</name>
<sequence>VSKIWKSVEIFLPSDMSKDEVRTALRDGIIRTANEGGEFVCGFRVGASVAHDNGWHRWTVSYLPGPPGVFPD</sequence>
<evidence type="ECO:0000313" key="2">
    <source>
        <dbReference type="Proteomes" id="UP000240988"/>
    </source>
</evidence>
<gene>
    <name evidence="1" type="ORF">MRAB57_2631</name>
</gene>
<evidence type="ECO:0000313" key="1">
    <source>
        <dbReference type="EMBL" id="SPM34810.1"/>
    </source>
</evidence>
<accession>A0A2U3NTG6</accession>
<proteinExistence type="predicted"/>
<feature type="non-terminal residue" evidence="1">
    <location>
        <position position="1"/>
    </location>
</feature>
<dbReference type="AlphaFoldDB" id="A0A2U3NTG6"/>
<protein>
    <submittedName>
        <fullName evidence="1">Uncharacterized protein</fullName>
    </submittedName>
</protein>